<dbReference type="InterPro" id="IPR054233">
    <property type="entry name" value="DUF6958"/>
</dbReference>
<dbReference type="Pfam" id="PF22278">
    <property type="entry name" value="DUF6958"/>
    <property type="match status" value="1"/>
</dbReference>
<protein>
    <submittedName>
        <fullName evidence="1">Uncharacterized protein</fullName>
    </submittedName>
</protein>
<sequence>MADNAARVAMENVNTPGRSVRVDGDKYAAMRSAILAVLPAATPGMSVAELKVGVLPLLPDALFPGGAKAGWWLKGVQLDLEAKGLIGRQPHSKPLRLFRIA</sequence>
<dbReference type="RefSeq" id="WP_119765152.1">
    <property type="nucleotide sequence ID" value="NZ_QYUM01000004.1"/>
</dbReference>
<evidence type="ECO:0000313" key="2">
    <source>
        <dbReference type="Proteomes" id="UP000286100"/>
    </source>
</evidence>
<keyword evidence="2" id="KW-1185">Reference proteome</keyword>
<dbReference type="OrthoDB" id="7856862at2"/>
<organism evidence="1 2">
    <name type="scientific">Sphingomonas cavernae</name>
    <dbReference type="NCBI Taxonomy" id="2320861"/>
    <lineage>
        <taxon>Bacteria</taxon>
        <taxon>Pseudomonadati</taxon>
        <taxon>Pseudomonadota</taxon>
        <taxon>Alphaproteobacteria</taxon>
        <taxon>Sphingomonadales</taxon>
        <taxon>Sphingomonadaceae</taxon>
        <taxon>Sphingomonas</taxon>
    </lineage>
</organism>
<name>A0A418W7F7_9SPHN</name>
<dbReference type="Proteomes" id="UP000286100">
    <property type="component" value="Unassembled WGS sequence"/>
</dbReference>
<dbReference type="EMBL" id="QYUM01000004">
    <property type="protein sequence ID" value="RJF85927.1"/>
    <property type="molecule type" value="Genomic_DNA"/>
</dbReference>
<dbReference type="AlphaFoldDB" id="A0A418W7F7"/>
<evidence type="ECO:0000313" key="1">
    <source>
        <dbReference type="EMBL" id="RJF85927.1"/>
    </source>
</evidence>
<gene>
    <name evidence="1" type="ORF">D3876_18940</name>
</gene>
<proteinExistence type="predicted"/>
<comment type="caution">
    <text evidence="1">The sequence shown here is derived from an EMBL/GenBank/DDBJ whole genome shotgun (WGS) entry which is preliminary data.</text>
</comment>
<reference evidence="1 2" key="1">
    <citation type="submission" date="2018-09" db="EMBL/GenBank/DDBJ databases">
        <authorList>
            <person name="Zhu H."/>
        </authorList>
    </citation>
    <scope>NUCLEOTIDE SEQUENCE [LARGE SCALE GENOMIC DNA]</scope>
    <source>
        <strain evidence="1 2">K2R01-6</strain>
    </source>
</reference>
<accession>A0A418W7F7</accession>